<evidence type="ECO:0000313" key="9">
    <source>
        <dbReference type="EMBL" id="MCZ9294047.1"/>
    </source>
</evidence>
<comment type="subcellular location">
    <subcellularLocation>
        <location evidence="1">Cell membrane</location>
        <topology evidence="1">Multi-pass membrane protein</topology>
    </subcellularLocation>
</comment>
<dbReference type="GO" id="GO:0005886">
    <property type="term" value="C:plasma membrane"/>
    <property type="evidence" value="ECO:0007669"/>
    <property type="project" value="UniProtKB-SubCell"/>
</dbReference>
<keyword evidence="6 8" id="KW-0472">Membrane</keyword>
<accession>A0A9X3LU23</accession>
<evidence type="ECO:0000256" key="1">
    <source>
        <dbReference type="ARBA" id="ARBA00004651"/>
    </source>
</evidence>
<dbReference type="AlphaFoldDB" id="A0A9X3LU23"/>
<dbReference type="PANTHER" id="PTHR33452">
    <property type="entry name" value="OXIDOREDUCTASE CATD-RELATED"/>
    <property type="match status" value="1"/>
</dbReference>
<keyword evidence="5 8" id="KW-1133">Transmembrane helix</keyword>
<comment type="caution">
    <text evidence="9">The sequence shown here is derived from an EMBL/GenBank/DDBJ whole genome shotgun (WGS) entry which is preliminary data.</text>
</comment>
<evidence type="ECO:0000256" key="4">
    <source>
        <dbReference type="ARBA" id="ARBA00022692"/>
    </source>
</evidence>
<comment type="similarity">
    <text evidence="2">Belongs to the DoxX family.</text>
</comment>
<proteinExistence type="inferred from homology"/>
<evidence type="ECO:0000313" key="10">
    <source>
        <dbReference type="Proteomes" id="UP001146468"/>
    </source>
</evidence>
<keyword evidence="3" id="KW-1003">Cell membrane</keyword>
<dbReference type="RefSeq" id="WP_269965476.1">
    <property type="nucleotide sequence ID" value="NZ_JAKMUS010000007.1"/>
</dbReference>
<evidence type="ECO:0000256" key="5">
    <source>
        <dbReference type="ARBA" id="ARBA00022989"/>
    </source>
</evidence>
<feature type="region of interest" description="Disordered" evidence="7">
    <location>
        <begin position="36"/>
        <end position="134"/>
    </location>
</feature>
<feature type="compositionally biased region" description="Basic and acidic residues" evidence="7">
    <location>
        <begin position="63"/>
        <end position="74"/>
    </location>
</feature>
<feature type="transmembrane region" description="Helical" evidence="8">
    <location>
        <begin position="195"/>
        <end position="218"/>
    </location>
</feature>
<evidence type="ECO:0000256" key="6">
    <source>
        <dbReference type="ARBA" id="ARBA00023136"/>
    </source>
</evidence>
<evidence type="ECO:0000256" key="8">
    <source>
        <dbReference type="SAM" id="Phobius"/>
    </source>
</evidence>
<dbReference type="EMBL" id="JAKMUS010000007">
    <property type="protein sequence ID" value="MCZ9294047.1"/>
    <property type="molecule type" value="Genomic_DNA"/>
</dbReference>
<evidence type="ECO:0000256" key="3">
    <source>
        <dbReference type="ARBA" id="ARBA00022475"/>
    </source>
</evidence>
<feature type="transmembrane region" description="Helical" evidence="8">
    <location>
        <begin position="286"/>
        <end position="305"/>
    </location>
</feature>
<gene>
    <name evidence="9" type="ORF">L8U60_06045</name>
</gene>
<feature type="transmembrane region" description="Helical" evidence="8">
    <location>
        <begin position="153"/>
        <end position="175"/>
    </location>
</feature>
<evidence type="ECO:0000256" key="2">
    <source>
        <dbReference type="ARBA" id="ARBA00006679"/>
    </source>
</evidence>
<feature type="transmembrane region" description="Helical" evidence="8">
    <location>
        <begin position="225"/>
        <end position="245"/>
    </location>
</feature>
<dbReference type="PANTHER" id="PTHR33452:SF1">
    <property type="entry name" value="INNER MEMBRANE PROTEIN YPHA-RELATED"/>
    <property type="match status" value="1"/>
</dbReference>
<dbReference type="InterPro" id="IPR032808">
    <property type="entry name" value="DoxX"/>
</dbReference>
<evidence type="ECO:0000256" key="7">
    <source>
        <dbReference type="SAM" id="MobiDB-lite"/>
    </source>
</evidence>
<dbReference type="InterPro" id="IPR051907">
    <property type="entry name" value="DoxX-like_oxidoreductase"/>
</dbReference>
<name>A0A9X3LU23_9CORY</name>
<protein>
    <submittedName>
        <fullName evidence="9">DoxX family membrane protein</fullName>
    </submittedName>
</protein>
<reference evidence="9" key="1">
    <citation type="submission" date="2022-02" db="EMBL/GenBank/DDBJ databases">
        <title>Corynebacterium sp. from urogenital microbiome.</title>
        <authorList>
            <person name="Cappelli E.A."/>
            <person name="Ribeiro T.G."/>
            <person name="Peixe L."/>
        </authorList>
    </citation>
    <scope>NUCLEOTIDE SEQUENCE</scope>
    <source>
        <strain evidence="9">C8Ua_172</strain>
    </source>
</reference>
<feature type="transmembrane region" description="Helical" evidence="8">
    <location>
        <begin position="251"/>
        <end position="274"/>
    </location>
</feature>
<sequence length="306" mass="31352">MTDTGSTPNKKLGQEARELNDADVFLDLDESLDDIPAAPTSNIYTRTGKAAPTEVLPAASTEPSKDATLDDEPIKIVAGEPQTPSTPEPAPAADTKDTKGVKTESLATVSAGAAAPTSALSPEEPVAEDNVEPAAPAAQPVSLDRGTMDFGVMILRVVLGAVLTFTVLGTFFQLGTNEGLAALQDQLQQAGHAQAAALSIAVPTMQLAAGVFLLLGLITPLAATVAVAVTGFTALDAVAGTVSPFNWDPAAWLAVVLLGMALAVQFTGPGVIGIDYGRSWARRPLASSWLGAAVGLAVAGLLWWFL</sequence>
<dbReference type="Proteomes" id="UP001146468">
    <property type="component" value="Unassembled WGS sequence"/>
</dbReference>
<keyword evidence="10" id="KW-1185">Reference proteome</keyword>
<keyword evidence="4 8" id="KW-0812">Transmembrane</keyword>
<organism evidence="9 10">
    <name type="scientific">Corynebacterium meitnerae</name>
    <dbReference type="NCBI Taxonomy" id="2913498"/>
    <lineage>
        <taxon>Bacteria</taxon>
        <taxon>Bacillati</taxon>
        <taxon>Actinomycetota</taxon>
        <taxon>Actinomycetes</taxon>
        <taxon>Mycobacteriales</taxon>
        <taxon>Corynebacteriaceae</taxon>
        <taxon>Corynebacterium</taxon>
    </lineage>
</organism>
<dbReference type="Pfam" id="PF07681">
    <property type="entry name" value="DoxX"/>
    <property type="match status" value="1"/>
</dbReference>